<sequence length="63" mass="6658">MIPVQNKDAYLYSADGGEGADAYGTNIDHVGFKGRAYWGKTIPASDADKDVNGHGTHCLAYPG</sequence>
<evidence type="ECO:0000313" key="2">
    <source>
        <dbReference type="Proteomes" id="UP001140502"/>
    </source>
</evidence>
<reference evidence="1" key="1">
    <citation type="submission" date="2022-10" db="EMBL/GenBank/DDBJ databases">
        <title>Tapping the CABI collections for fungal endophytes: first genome assemblies for Collariella, Neodidymelliopsis, Ascochyta clinopodiicola, Didymella pomorum, Didymosphaeria variabile, Neocosmospora piperis and Neocucurbitaria cava.</title>
        <authorList>
            <person name="Hill R."/>
        </authorList>
    </citation>
    <scope>NUCLEOTIDE SEQUENCE</scope>
    <source>
        <strain evidence="1">IMI 366586</strain>
    </source>
</reference>
<dbReference type="EMBL" id="JAPEUR010000409">
    <property type="protein sequence ID" value="KAJ4309855.1"/>
    <property type="molecule type" value="Genomic_DNA"/>
</dbReference>
<accession>A0A9W8TCH3</accession>
<evidence type="ECO:0000313" key="1">
    <source>
        <dbReference type="EMBL" id="KAJ4309855.1"/>
    </source>
</evidence>
<organism evidence="1 2">
    <name type="scientific">Fusarium piperis</name>
    <dbReference type="NCBI Taxonomy" id="1435070"/>
    <lineage>
        <taxon>Eukaryota</taxon>
        <taxon>Fungi</taxon>
        <taxon>Dikarya</taxon>
        <taxon>Ascomycota</taxon>
        <taxon>Pezizomycotina</taxon>
        <taxon>Sordariomycetes</taxon>
        <taxon>Hypocreomycetidae</taxon>
        <taxon>Hypocreales</taxon>
        <taxon>Nectriaceae</taxon>
        <taxon>Fusarium</taxon>
        <taxon>Fusarium solani species complex</taxon>
    </lineage>
</organism>
<dbReference type="EC" id="3.4.21.48" evidence="1"/>
<proteinExistence type="predicted"/>
<dbReference type="OrthoDB" id="206201at2759"/>
<keyword evidence="2" id="KW-1185">Reference proteome</keyword>
<name>A0A9W8TCH3_9HYPO</name>
<comment type="caution">
    <text evidence="1">The sequence shown here is derived from an EMBL/GenBank/DDBJ whole genome shotgun (WGS) entry which is preliminary data.</text>
</comment>
<dbReference type="SUPFAM" id="SSF52743">
    <property type="entry name" value="Subtilisin-like"/>
    <property type="match status" value="1"/>
</dbReference>
<dbReference type="GO" id="GO:0006508">
    <property type="term" value="P:proteolysis"/>
    <property type="evidence" value="ECO:0007669"/>
    <property type="project" value="InterPro"/>
</dbReference>
<dbReference type="AlphaFoldDB" id="A0A9W8TCH3"/>
<protein>
    <submittedName>
        <fullName evidence="1">Proteinase B</fullName>
        <ecNumber evidence="1">3.4.21.48</ecNumber>
    </submittedName>
</protein>
<dbReference type="InterPro" id="IPR036852">
    <property type="entry name" value="Peptidase_S8/S53_dom_sf"/>
</dbReference>
<gene>
    <name evidence="1" type="primary">PRB1_3</name>
    <name evidence="1" type="ORF">N0V84_011283</name>
</gene>
<keyword evidence="1" id="KW-0378">Hydrolase</keyword>
<dbReference type="GO" id="GO:0004252">
    <property type="term" value="F:serine-type endopeptidase activity"/>
    <property type="evidence" value="ECO:0007669"/>
    <property type="project" value="UniProtKB-EC"/>
</dbReference>
<dbReference type="Proteomes" id="UP001140502">
    <property type="component" value="Unassembled WGS sequence"/>
</dbReference>